<evidence type="ECO:0000313" key="1">
    <source>
        <dbReference type="EMBL" id="KKN25842.1"/>
    </source>
</evidence>
<gene>
    <name evidence="1" type="ORF">LCGC14_0880740</name>
</gene>
<dbReference type="EMBL" id="LAZR01002767">
    <property type="protein sequence ID" value="KKN25842.1"/>
    <property type="molecule type" value="Genomic_DNA"/>
</dbReference>
<accession>A0A0F9PMN4</accession>
<comment type="caution">
    <text evidence="1">The sequence shown here is derived from an EMBL/GenBank/DDBJ whole genome shotgun (WGS) entry which is preliminary data.</text>
</comment>
<sequence length="145" mass="17089">MRKPIAPAAPRKPSKPSKPLKVLTYNEEVCLKLYPHSGKLTFVELLKKVPEGVDYKDIYLVMENDYNYCDNCYCGNDSVHAYYPKEVENRQYDTQMEAHVKKMVKYNEKLEGFKLQLGEWEIKNAKYLEKLDEWTAENTERNQKA</sequence>
<dbReference type="AlphaFoldDB" id="A0A0F9PMN4"/>
<name>A0A0F9PMN4_9ZZZZ</name>
<reference evidence="1" key="1">
    <citation type="journal article" date="2015" name="Nature">
        <title>Complex archaea that bridge the gap between prokaryotes and eukaryotes.</title>
        <authorList>
            <person name="Spang A."/>
            <person name="Saw J.H."/>
            <person name="Jorgensen S.L."/>
            <person name="Zaremba-Niedzwiedzka K."/>
            <person name="Martijn J."/>
            <person name="Lind A.E."/>
            <person name="van Eijk R."/>
            <person name="Schleper C."/>
            <person name="Guy L."/>
            <person name="Ettema T.J."/>
        </authorList>
    </citation>
    <scope>NUCLEOTIDE SEQUENCE</scope>
</reference>
<protein>
    <submittedName>
        <fullName evidence="1">Uncharacterized protein</fullName>
    </submittedName>
</protein>
<proteinExistence type="predicted"/>
<organism evidence="1">
    <name type="scientific">marine sediment metagenome</name>
    <dbReference type="NCBI Taxonomy" id="412755"/>
    <lineage>
        <taxon>unclassified sequences</taxon>
        <taxon>metagenomes</taxon>
        <taxon>ecological metagenomes</taxon>
    </lineage>
</organism>